<reference evidence="4 5" key="1">
    <citation type="submission" date="2022-02" db="EMBL/GenBank/DDBJ databases">
        <title>Genome sequence data of Kingella unionensis sp. nov. strain CICC 24913 (CCUG 75125).</title>
        <authorList>
            <person name="Xiao M."/>
        </authorList>
    </citation>
    <scope>NUCLEOTIDE SEQUENCE [LARGE SCALE GENOMIC DNA]</scope>
    <source>
        <strain evidence="4 5">CICC 24913</strain>
    </source>
</reference>
<evidence type="ECO:0000313" key="4">
    <source>
        <dbReference type="EMBL" id="MCG6504622.1"/>
    </source>
</evidence>
<sequence length="282" mass="30711">MNQTSSRHNMFYLNGWLAAAMLAGAAVLIAMALFSTVGVLAAPLFVFIVLAASGFRIVQPNTALVSTCFGRYSGILSESGFFWIIPLIYQTQSVSLRSGNYVTPTLKVNDAAGTPIEIAAAIVYHISNPAAAVLDVENVHDFMQVQSESALRALATHHPYAAEDTESLTRHSEHILEQFRDMVQERVERAGISIDEARFTHLAYAPEIAQAMLRKQQAEAVIAARYALVRGAIGMVEGTVRQLEQRDIVKMSDSEKAKLVTNMMTVLLSEENAAPVLNVSGD</sequence>
<evidence type="ECO:0000256" key="2">
    <source>
        <dbReference type="SAM" id="Phobius"/>
    </source>
</evidence>
<dbReference type="Pfam" id="PF01145">
    <property type="entry name" value="Band_7"/>
    <property type="match status" value="1"/>
</dbReference>
<dbReference type="RefSeq" id="WP_238748137.1">
    <property type="nucleotide sequence ID" value="NZ_JAKOOW010000033.1"/>
</dbReference>
<dbReference type="SUPFAM" id="SSF117892">
    <property type="entry name" value="Band 7/SPFH domain"/>
    <property type="match status" value="1"/>
</dbReference>
<protein>
    <submittedName>
        <fullName evidence="4">SPFH domain-containing protein</fullName>
    </submittedName>
</protein>
<dbReference type="Proteomes" id="UP001298424">
    <property type="component" value="Unassembled WGS sequence"/>
</dbReference>
<dbReference type="Gene3D" id="3.30.479.30">
    <property type="entry name" value="Band 7 domain"/>
    <property type="match status" value="1"/>
</dbReference>
<dbReference type="InterPro" id="IPR036013">
    <property type="entry name" value="Band_7/SPFH_dom_sf"/>
</dbReference>
<keyword evidence="2" id="KW-1133">Transmembrane helix</keyword>
<organism evidence="4 5">
    <name type="scientific">Kingella pumchi</name>
    <dbReference type="NCBI Taxonomy" id="2779506"/>
    <lineage>
        <taxon>Bacteria</taxon>
        <taxon>Pseudomonadati</taxon>
        <taxon>Pseudomonadota</taxon>
        <taxon>Betaproteobacteria</taxon>
        <taxon>Neisseriales</taxon>
        <taxon>Neisseriaceae</taxon>
        <taxon>Kingella</taxon>
    </lineage>
</organism>
<feature type="domain" description="Band 7" evidence="3">
    <location>
        <begin position="53"/>
        <end position="216"/>
    </location>
</feature>
<name>A0ABS9NPY7_9NEIS</name>
<gene>
    <name evidence="4" type="ORF">MB824_08950</name>
</gene>
<keyword evidence="2" id="KW-0812">Transmembrane</keyword>
<evidence type="ECO:0000313" key="5">
    <source>
        <dbReference type="Proteomes" id="UP001298424"/>
    </source>
</evidence>
<accession>A0ABS9NPY7</accession>
<dbReference type="PANTHER" id="PTHR43446:SF1">
    <property type="entry name" value="BAND 7 DOMAIN-CONTAINING PROTEIN"/>
    <property type="match status" value="1"/>
</dbReference>
<dbReference type="CDD" id="cd03402">
    <property type="entry name" value="SPFH_like_u2"/>
    <property type="match status" value="1"/>
</dbReference>
<feature type="transmembrane region" description="Helical" evidence="2">
    <location>
        <begin position="40"/>
        <end position="58"/>
    </location>
</feature>
<dbReference type="InterPro" id="IPR001107">
    <property type="entry name" value="Band_7"/>
</dbReference>
<dbReference type="EMBL" id="JAKOOW010000033">
    <property type="protein sequence ID" value="MCG6504622.1"/>
    <property type="molecule type" value="Genomic_DNA"/>
</dbReference>
<dbReference type="PANTHER" id="PTHR43446">
    <property type="entry name" value="MEMBRANE PROTEIN-RELATED"/>
    <property type="match status" value="1"/>
</dbReference>
<evidence type="ECO:0000259" key="3">
    <source>
        <dbReference type="SMART" id="SM00244"/>
    </source>
</evidence>
<keyword evidence="5" id="KW-1185">Reference proteome</keyword>
<dbReference type="SMART" id="SM00244">
    <property type="entry name" value="PHB"/>
    <property type="match status" value="1"/>
</dbReference>
<proteinExistence type="predicted"/>
<comment type="caution">
    <text evidence="4">The sequence shown here is derived from an EMBL/GenBank/DDBJ whole genome shotgun (WGS) entry which is preliminary data.</text>
</comment>
<evidence type="ECO:0000256" key="1">
    <source>
        <dbReference type="ARBA" id="ARBA00004167"/>
    </source>
</evidence>
<comment type="subcellular location">
    <subcellularLocation>
        <location evidence="1">Membrane</location>
        <topology evidence="1">Single-pass membrane protein</topology>
    </subcellularLocation>
</comment>
<feature type="transmembrane region" description="Helical" evidence="2">
    <location>
        <begin position="12"/>
        <end position="34"/>
    </location>
</feature>
<keyword evidence="2" id="KW-0472">Membrane</keyword>